<evidence type="ECO:0000313" key="2">
    <source>
        <dbReference type="Proteomes" id="UP000019184"/>
    </source>
</evidence>
<sequence>MIDTRNSKAEIFGETMDVETDYEWDGGYPIIHNVIVIKQVAKKGQVFYDIHGLANIGPAWKRYDMTDLLSDATIRSIAEEICQNATMQRFEDATERSMERFLFNRYSDPFTAPEPKNYTETMHEVCA</sequence>
<accession>A0A7U7GEX6</accession>
<dbReference type="EMBL" id="CBTK010000279">
    <property type="protein sequence ID" value="CDH46845.1"/>
    <property type="molecule type" value="Genomic_DNA"/>
</dbReference>
<dbReference type="Proteomes" id="UP000019184">
    <property type="component" value="Unassembled WGS sequence"/>
</dbReference>
<dbReference type="RefSeq" id="WP_034435559.1">
    <property type="nucleotide sequence ID" value="NZ_CBTK010000279.1"/>
</dbReference>
<proteinExistence type="predicted"/>
<gene>
    <name evidence="1" type="ORF">BN874_620003</name>
</gene>
<keyword evidence="2" id="KW-1185">Reference proteome</keyword>
<reference evidence="1 2" key="1">
    <citation type="journal article" date="2014" name="ISME J.">
        <title>Candidatus Competibacter-lineage genomes retrieved from metagenomes reveal functional metabolic diversity.</title>
        <authorList>
            <person name="McIlroy S.J."/>
            <person name="Albertsen M."/>
            <person name="Andresen E.K."/>
            <person name="Saunders A.M."/>
            <person name="Kristiansen R."/>
            <person name="Stokholm-Bjerregaard M."/>
            <person name="Nielsen K.L."/>
            <person name="Nielsen P.H."/>
        </authorList>
    </citation>
    <scope>NUCLEOTIDE SEQUENCE [LARGE SCALE GENOMIC DNA]</scope>
    <source>
        <strain evidence="1 2">Run_B_J11</strain>
    </source>
</reference>
<organism evidence="1 2">
    <name type="scientific">Candidatus Contendobacter odensis Run_B_J11</name>
    <dbReference type="NCBI Taxonomy" id="1400861"/>
    <lineage>
        <taxon>Bacteria</taxon>
        <taxon>Pseudomonadati</taxon>
        <taxon>Pseudomonadota</taxon>
        <taxon>Gammaproteobacteria</taxon>
        <taxon>Candidatus Competibacteraceae</taxon>
        <taxon>Candidatus Contendibacter</taxon>
    </lineage>
</organism>
<dbReference type="AlphaFoldDB" id="A0A7U7GEX6"/>
<comment type="caution">
    <text evidence="1">The sequence shown here is derived from an EMBL/GenBank/DDBJ whole genome shotgun (WGS) entry which is preliminary data.</text>
</comment>
<evidence type="ECO:0000313" key="1">
    <source>
        <dbReference type="EMBL" id="CDH46845.1"/>
    </source>
</evidence>
<name>A0A7U7GEX6_9GAMM</name>
<protein>
    <submittedName>
        <fullName evidence="1">Uncharacterized protein</fullName>
    </submittedName>
</protein>